<dbReference type="PANTHER" id="PTHR40469:SF2">
    <property type="entry name" value="GALACTOSE-BINDING DOMAIN-LIKE SUPERFAMILY PROTEIN"/>
    <property type="match status" value="1"/>
</dbReference>
<dbReference type="EMBL" id="PUHZ01000019">
    <property type="protein sequence ID" value="PQO44483.1"/>
    <property type="molecule type" value="Genomic_DNA"/>
</dbReference>
<feature type="chain" id="PRO_5015658975" evidence="2">
    <location>
        <begin position="23"/>
        <end position="297"/>
    </location>
</feature>
<evidence type="ECO:0000313" key="5">
    <source>
        <dbReference type="Proteomes" id="UP000237819"/>
    </source>
</evidence>
<organism evidence="4 5">
    <name type="scientific">Blastopirellula marina</name>
    <dbReference type="NCBI Taxonomy" id="124"/>
    <lineage>
        <taxon>Bacteria</taxon>
        <taxon>Pseudomonadati</taxon>
        <taxon>Planctomycetota</taxon>
        <taxon>Planctomycetia</taxon>
        <taxon>Pirellulales</taxon>
        <taxon>Pirellulaceae</taxon>
        <taxon>Blastopirellula</taxon>
    </lineage>
</organism>
<dbReference type="Proteomes" id="UP000237819">
    <property type="component" value="Unassembled WGS sequence"/>
</dbReference>
<evidence type="ECO:0000256" key="1">
    <source>
        <dbReference type="SAM" id="MobiDB-lite"/>
    </source>
</evidence>
<feature type="compositionally biased region" description="Polar residues" evidence="1">
    <location>
        <begin position="285"/>
        <end position="297"/>
    </location>
</feature>
<comment type="caution">
    <text evidence="4">The sequence shown here is derived from an EMBL/GenBank/DDBJ whole genome shotgun (WGS) entry which is preliminary data.</text>
</comment>
<reference evidence="4 5" key="1">
    <citation type="submission" date="2018-02" db="EMBL/GenBank/DDBJ databases">
        <title>Comparative genomes isolates from brazilian mangrove.</title>
        <authorList>
            <person name="Araujo J.E."/>
            <person name="Taketani R.G."/>
            <person name="Silva M.C.P."/>
            <person name="Loureco M.V."/>
            <person name="Andreote F.D."/>
        </authorList>
    </citation>
    <scope>NUCLEOTIDE SEQUENCE [LARGE SCALE GENOMIC DNA]</scope>
    <source>
        <strain evidence="4 5">Nap-Phe MGV</strain>
    </source>
</reference>
<protein>
    <submittedName>
        <fullName evidence="4">Trehalose utilization</fullName>
    </submittedName>
</protein>
<evidence type="ECO:0000313" key="4">
    <source>
        <dbReference type="EMBL" id="PQO44483.1"/>
    </source>
</evidence>
<evidence type="ECO:0000259" key="3">
    <source>
        <dbReference type="Pfam" id="PF06283"/>
    </source>
</evidence>
<sequence length="297" mass="32710">MRRIVFALVCLATLFLGGIVQADDTKLKALIVDGQNNHGIWPKTTQMMKSYLQESGKFEVEVATTGANSTKGFDPKFAEYDVVISNYNGQPWPKETQAAFVDYVKNGGGFVVVHAADNAFPEWDEYNRIIGLGGWGGRNAKSGPYVYLDKSEKLVRDTSAGNGGHHGRQHPFQVVVRDSDHPITLGMPKAWMHTQDELYDQLRGPAENMKVLATAYSDPATGGTGRHEPMIMTVTYGDGRIFHTPMGHGDYSMECTGFITTFLRGTQWAATGEVTLPIPEDFPEPNTTSQRPYSPGE</sequence>
<dbReference type="OrthoDB" id="9785923at2"/>
<dbReference type="AlphaFoldDB" id="A0A2S8GJ55"/>
<proteinExistence type="predicted"/>
<evidence type="ECO:0000256" key="2">
    <source>
        <dbReference type="SAM" id="SignalP"/>
    </source>
</evidence>
<keyword evidence="2" id="KW-0732">Signal</keyword>
<dbReference type="RefSeq" id="WP_105337010.1">
    <property type="nucleotide sequence ID" value="NZ_PUHZ01000019.1"/>
</dbReference>
<gene>
    <name evidence="4" type="ORF">C5Y93_18915</name>
</gene>
<dbReference type="Gene3D" id="3.40.50.880">
    <property type="match status" value="1"/>
</dbReference>
<accession>A0A2S8GJ55</accession>
<dbReference type="InterPro" id="IPR029062">
    <property type="entry name" value="Class_I_gatase-like"/>
</dbReference>
<dbReference type="InterPro" id="IPR029010">
    <property type="entry name" value="ThuA-like"/>
</dbReference>
<name>A0A2S8GJ55_9BACT</name>
<dbReference type="SUPFAM" id="SSF52317">
    <property type="entry name" value="Class I glutamine amidotransferase-like"/>
    <property type="match status" value="1"/>
</dbReference>
<feature type="signal peptide" evidence="2">
    <location>
        <begin position="1"/>
        <end position="22"/>
    </location>
</feature>
<feature type="region of interest" description="Disordered" evidence="1">
    <location>
        <begin position="276"/>
        <end position="297"/>
    </location>
</feature>
<dbReference type="Pfam" id="PF06283">
    <property type="entry name" value="ThuA"/>
    <property type="match status" value="1"/>
</dbReference>
<dbReference type="PANTHER" id="PTHR40469">
    <property type="entry name" value="SECRETED GLYCOSYL HYDROLASE"/>
    <property type="match status" value="1"/>
</dbReference>
<feature type="domain" description="ThuA-like" evidence="3">
    <location>
        <begin position="28"/>
        <end position="269"/>
    </location>
</feature>